<dbReference type="Pfam" id="PF04724">
    <property type="entry name" value="Glyco_transf_17"/>
    <property type="match status" value="1"/>
</dbReference>
<evidence type="ECO:0008006" key="4">
    <source>
        <dbReference type="Google" id="ProtNLM"/>
    </source>
</evidence>
<dbReference type="Proteomes" id="UP000681722">
    <property type="component" value="Unassembled WGS sequence"/>
</dbReference>
<evidence type="ECO:0000313" key="3">
    <source>
        <dbReference type="Proteomes" id="UP000663829"/>
    </source>
</evidence>
<dbReference type="PANTHER" id="PTHR12224:SF0">
    <property type="entry name" value="BETA-1,4-MANNOSYL-GLYCOPROTEIN 4-BETA-N-ACETYLGLUCOSAMINYLTRANSFERASE"/>
    <property type="match status" value="1"/>
</dbReference>
<gene>
    <name evidence="1" type="ORF">GPM918_LOCUS29636</name>
    <name evidence="2" type="ORF">SRO942_LOCUS30223</name>
</gene>
<protein>
    <recommendedName>
        <fullName evidence="4">Beta-1,4-mannosyl-glycoprotein beta-1,4-N-acetylglucosaminyltransferase</fullName>
    </recommendedName>
</protein>
<dbReference type="GO" id="GO:0006044">
    <property type="term" value="P:N-acetylglucosamine metabolic process"/>
    <property type="evidence" value="ECO:0007669"/>
    <property type="project" value="TreeGrafter"/>
</dbReference>
<organism evidence="1 3">
    <name type="scientific">Didymodactylos carnosus</name>
    <dbReference type="NCBI Taxonomy" id="1234261"/>
    <lineage>
        <taxon>Eukaryota</taxon>
        <taxon>Metazoa</taxon>
        <taxon>Spiralia</taxon>
        <taxon>Gnathifera</taxon>
        <taxon>Rotifera</taxon>
        <taxon>Eurotatoria</taxon>
        <taxon>Bdelloidea</taxon>
        <taxon>Philodinida</taxon>
        <taxon>Philodinidae</taxon>
        <taxon>Didymodactylos</taxon>
    </lineage>
</organism>
<dbReference type="GO" id="GO:0003830">
    <property type="term" value="F:beta-1,4-mannosylglycoprotein 4-beta-N-acetylglucosaminyltransferase activity"/>
    <property type="evidence" value="ECO:0007669"/>
    <property type="project" value="InterPro"/>
</dbReference>
<dbReference type="EMBL" id="CAJNOQ010013577">
    <property type="protein sequence ID" value="CAF1324520.1"/>
    <property type="molecule type" value="Genomic_DNA"/>
</dbReference>
<dbReference type="EMBL" id="CAJOBC010049578">
    <property type="protein sequence ID" value="CAF4173176.1"/>
    <property type="molecule type" value="Genomic_DNA"/>
</dbReference>
<comment type="caution">
    <text evidence="1">The sequence shown here is derived from an EMBL/GenBank/DDBJ whole genome shotgun (WGS) entry which is preliminary data.</text>
</comment>
<dbReference type="Proteomes" id="UP000663829">
    <property type="component" value="Unassembled WGS sequence"/>
</dbReference>
<proteinExistence type="predicted"/>
<evidence type="ECO:0000313" key="2">
    <source>
        <dbReference type="EMBL" id="CAF4173176.1"/>
    </source>
</evidence>
<evidence type="ECO:0000313" key="1">
    <source>
        <dbReference type="EMBL" id="CAF1324520.1"/>
    </source>
</evidence>
<dbReference type="AlphaFoldDB" id="A0A815F726"/>
<dbReference type="InterPro" id="IPR006813">
    <property type="entry name" value="Glyco_trans_17"/>
</dbReference>
<dbReference type="OrthoDB" id="6474464at2759"/>
<name>A0A815F726_9BILA</name>
<accession>A0A815F726</accession>
<sequence>MIKTSRYRHETSDLHSNLQRKIIYAFPFNIEFDALETIVHDSSDIVDKFIILESNYSAYGDPKPRRLHKRLQNDSSYLKEFREKIVYVFLDHFPEDGRKDGWIADRHIRASLGTLGVKSIINTLSPHDIILVTDIDEIISRETILKLKSQNLPSEPFGMDFYWSIYGYFWRLPKPTRTVNGCTIKMLKYAFDFDTHALRDWQMSRRKIQVEGYVTLFDIPNKVFYFPRAGWHCSWCFTPKNVAIKLISAQNGDFPRWGDYPEKRSITYIKNNIKNGLWFDGKSLGAVNLNMLDPDFAPQHVLKNFKKYEHIIRNKYENETL</sequence>
<dbReference type="GO" id="GO:0016020">
    <property type="term" value="C:membrane"/>
    <property type="evidence" value="ECO:0007669"/>
    <property type="project" value="InterPro"/>
</dbReference>
<dbReference type="PANTHER" id="PTHR12224">
    <property type="entry name" value="BETA-1,4-MANNOSYL-GLYCOPROTEIN BETA-1,4-N-ACETYLGLUCOSAMINYL-TRANSFERASE"/>
    <property type="match status" value="1"/>
</dbReference>
<keyword evidence="3" id="KW-1185">Reference proteome</keyword>
<reference evidence="1" key="1">
    <citation type="submission" date="2021-02" db="EMBL/GenBank/DDBJ databases">
        <authorList>
            <person name="Nowell W R."/>
        </authorList>
    </citation>
    <scope>NUCLEOTIDE SEQUENCE</scope>
</reference>